<gene>
    <name evidence="2" type="ORF">GIB67_030019</name>
</gene>
<accession>A0A7J7MXU7</accession>
<dbReference type="EMBL" id="JACGCM010001188">
    <property type="protein sequence ID" value="KAF6159761.1"/>
    <property type="molecule type" value="Genomic_DNA"/>
</dbReference>
<feature type="compositionally biased region" description="Low complexity" evidence="1">
    <location>
        <begin position="1"/>
        <end position="14"/>
    </location>
</feature>
<evidence type="ECO:0000313" key="3">
    <source>
        <dbReference type="Proteomes" id="UP000541444"/>
    </source>
</evidence>
<name>A0A7J7MXU7_9MAGN</name>
<sequence>MKIGSSSSSSSSSSGEEDGDSNWKAAIDSVSTTDYFSSISNGDSTNRIHNDVSEKKHKPQTLKLYQIKAQKILEDFIEKNLVIERVQIPNLDNDQLESEVGIRLFKNAPRGMVDPLEEIQPPRKRPRILPMEDVDEKSKKFKRKLKSVVVEGVDVIGAARDACHKALTRFEARDAVAKTASKREEERVAELKKIRGEKWLPSIAREMQRSK</sequence>
<organism evidence="2 3">
    <name type="scientific">Kingdonia uniflora</name>
    <dbReference type="NCBI Taxonomy" id="39325"/>
    <lineage>
        <taxon>Eukaryota</taxon>
        <taxon>Viridiplantae</taxon>
        <taxon>Streptophyta</taxon>
        <taxon>Embryophyta</taxon>
        <taxon>Tracheophyta</taxon>
        <taxon>Spermatophyta</taxon>
        <taxon>Magnoliopsida</taxon>
        <taxon>Ranunculales</taxon>
        <taxon>Circaeasteraceae</taxon>
        <taxon>Kingdonia</taxon>
    </lineage>
</organism>
<reference evidence="2 3" key="1">
    <citation type="journal article" date="2020" name="IScience">
        <title>Genome Sequencing of the Endangered Kingdonia uniflora (Circaeasteraceae, Ranunculales) Reveals Potential Mechanisms of Evolutionary Specialization.</title>
        <authorList>
            <person name="Sun Y."/>
            <person name="Deng T."/>
            <person name="Zhang A."/>
            <person name="Moore M.J."/>
            <person name="Landis J.B."/>
            <person name="Lin N."/>
            <person name="Zhang H."/>
            <person name="Zhang X."/>
            <person name="Huang J."/>
            <person name="Zhang X."/>
            <person name="Sun H."/>
            <person name="Wang H."/>
        </authorList>
    </citation>
    <scope>NUCLEOTIDE SEQUENCE [LARGE SCALE GENOMIC DNA]</scope>
    <source>
        <strain evidence="2">TB1705</strain>
        <tissue evidence="2">Leaf</tissue>
    </source>
</reference>
<keyword evidence="3" id="KW-1185">Reference proteome</keyword>
<protein>
    <submittedName>
        <fullName evidence="2">Uncharacterized protein</fullName>
    </submittedName>
</protein>
<dbReference type="OrthoDB" id="1919921at2759"/>
<proteinExistence type="predicted"/>
<dbReference type="PANTHER" id="PTHR36765">
    <property type="entry name" value="EXPRESSED PROTEIN"/>
    <property type="match status" value="1"/>
</dbReference>
<dbReference type="Proteomes" id="UP000541444">
    <property type="component" value="Unassembled WGS sequence"/>
</dbReference>
<feature type="region of interest" description="Disordered" evidence="1">
    <location>
        <begin position="1"/>
        <end position="56"/>
    </location>
</feature>
<comment type="caution">
    <text evidence="2">The sequence shown here is derived from an EMBL/GenBank/DDBJ whole genome shotgun (WGS) entry which is preliminary data.</text>
</comment>
<dbReference type="PANTHER" id="PTHR36765:SF1">
    <property type="entry name" value="EXPRESSED PROTEIN"/>
    <property type="match status" value="1"/>
</dbReference>
<evidence type="ECO:0000256" key="1">
    <source>
        <dbReference type="SAM" id="MobiDB-lite"/>
    </source>
</evidence>
<dbReference type="AlphaFoldDB" id="A0A7J7MXU7"/>
<evidence type="ECO:0000313" key="2">
    <source>
        <dbReference type="EMBL" id="KAF6159761.1"/>
    </source>
</evidence>
<feature type="compositionally biased region" description="Polar residues" evidence="1">
    <location>
        <begin position="29"/>
        <end position="45"/>
    </location>
</feature>